<dbReference type="InterPro" id="IPR036770">
    <property type="entry name" value="Ankyrin_rpt-contain_sf"/>
</dbReference>
<comment type="caution">
    <text evidence="2">The sequence shown here is derived from an EMBL/GenBank/DDBJ whole genome shotgun (WGS) entry which is preliminary data.</text>
</comment>
<name>A0A8B6CFD4_MYTGA</name>
<dbReference type="InterPro" id="IPR002110">
    <property type="entry name" value="Ankyrin_rpt"/>
</dbReference>
<proteinExistence type="predicted"/>
<dbReference type="Proteomes" id="UP000596742">
    <property type="component" value="Unassembled WGS sequence"/>
</dbReference>
<dbReference type="PROSITE" id="PS50088">
    <property type="entry name" value="ANK_REPEAT"/>
    <property type="match status" value="1"/>
</dbReference>
<dbReference type="AlphaFoldDB" id="A0A8B6CFD4"/>
<organism evidence="2 3">
    <name type="scientific">Mytilus galloprovincialis</name>
    <name type="common">Mediterranean mussel</name>
    <dbReference type="NCBI Taxonomy" id="29158"/>
    <lineage>
        <taxon>Eukaryota</taxon>
        <taxon>Metazoa</taxon>
        <taxon>Spiralia</taxon>
        <taxon>Lophotrochozoa</taxon>
        <taxon>Mollusca</taxon>
        <taxon>Bivalvia</taxon>
        <taxon>Autobranchia</taxon>
        <taxon>Pteriomorphia</taxon>
        <taxon>Mytilida</taxon>
        <taxon>Mytiloidea</taxon>
        <taxon>Mytilidae</taxon>
        <taxon>Mytilinae</taxon>
        <taxon>Mytilus</taxon>
    </lineage>
</organism>
<gene>
    <name evidence="2" type="ORF">MGAL_10B067035</name>
</gene>
<feature type="repeat" description="ANK" evidence="1">
    <location>
        <begin position="46"/>
        <end position="78"/>
    </location>
</feature>
<protein>
    <submittedName>
        <fullName evidence="2">Uncharacterized protein</fullName>
    </submittedName>
</protein>
<accession>A0A8B6CFD4</accession>
<evidence type="ECO:0000256" key="1">
    <source>
        <dbReference type="PROSITE-ProRule" id="PRU00023"/>
    </source>
</evidence>
<dbReference type="Gene3D" id="1.25.40.20">
    <property type="entry name" value="Ankyrin repeat-containing domain"/>
    <property type="match status" value="1"/>
</dbReference>
<evidence type="ECO:0000313" key="2">
    <source>
        <dbReference type="EMBL" id="VDI03704.1"/>
    </source>
</evidence>
<dbReference type="EMBL" id="UYJE01001616">
    <property type="protein sequence ID" value="VDI03704.1"/>
    <property type="molecule type" value="Genomic_DNA"/>
</dbReference>
<evidence type="ECO:0000313" key="3">
    <source>
        <dbReference type="Proteomes" id="UP000596742"/>
    </source>
</evidence>
<keyword evidence="3" id="KW-1185">Reference proteome</keyword>
<keyword evidence="1" id="KW-0040">ANK repeat</keyword>
<dbReference type="SUPFAM" id="SSF48403">
    <property type="entry name" value="Ankyrin repeat"/>
    <property type="match status" value="1"/>
</dbReference>
<reference evidence="2" key="1">
    <citation type="submission" date="2018-11" db="EMBL/GenBank/DDBJ databases">
        <authorList>
            <person name="Alioto T."/>
            <person name="Alioto T."/>
        </authorList>
    </citation>
    <scope>NUCLEOTIDE SEQUENCE</scope>
</reference>
<sequence>MDSEPTPAGEGLKKSLLQAARKCDMETMSKLLGEWRNIDLSFTDDAGKTLLHHCTSAGDKENSILLLERGAPPNKADNVIISLL</sequence>
<dbReference type="Pfam" id="PF00023">
    <property type="entry name" value="Ank"/>
    <property type="match status" value="1"/>
</dbReference>